<feature type="transmembrane region" description="Helical" evidence="9">
    <location>
        <begin position="365"/>
        <end position="386"/>
    </location>
</feature>
<dbReference type="PROSITE" id="PS51371">
    <property type="entry name" value="CBS"/>
    <property type="match status" value="2"/>
</dbReference>
<dbReference type="Pfam" id="PF03448">
    <property type="entry name" value="MgtE_N"/>
    <property type="match status" value="1"/>
</dbReference>
<evidence type="ECO:0000313" key="12">
    <source>
        <dbReference type="Proteomes" id="UP000324479"/>
    </source>
</evidence>
<dbReference type="NCBIfam" id="TIGR00400">
    <property type="entry name" value="mgtE"/>
    <property type="match status" value="1"/>
</dbReference>
<dbReference type="InterPro" id="IPR006668">
    <property type="entry name" value="Mg_transptr_MgtE_intracell_dom"/>
</dbReference>
<organism evidence="11 12">
    <name type="scientific">Roseiconus nitratireducens</name>
    <dbReference type="NCBI Taxonomy" id="2605748"/>
    <lineage>
        <taxon>Bacteria</taxon>
        <taxon>Pseudomonadati</taxon>
        <taxon>Planctomycetota</taxon>
        <taxon>Planctomycetia</taxon>
        <taxon>Pirellulales</taxon>
        <taxon>Pirellulaceae</taxon>
        <taxon>Roseiconus</taxon>
    </lineage>
</organism>
<dbReference type="PANTHER" id="PTHR41394">
    <property type="entry name" value="MAGNESIUM TRANSPORTER MGTE"/>
    <property type="match status" value="1"/>
</dbReference>
<dbReference type="SUPFAM" id="SSF54631">
    <property type="entry name" value="CBS-domain pair"/>
    <property type="match status" value="1"/>
</dbReference>
<proteinExistence type="inferred from homology"/>
<dbReference type="GO" id="GO:0005886">
    <property type="term" value="C:plasma membrane"/>
    <property type="evidence" value="ECO:0007669"/>
    <property type="project" value="UniProtKB-SubCell"/>
</dbReference>
<accession>A0A5M6CXQ8</accession>
<dbReference type="InterPro" id="IPR046342">
    <property type="entry name" value="CBS_dom_sf"/>
</dbReference>
<dbReference type="AlphaFoldDB" id="A0A5M6CXQ8"/>
<dbReference type="SMART" id="SM00924">
    <property type="entry name" value="MgtE_N"/>
    <property type="match status" value="1"/>
</dbReference>
<dbReference type="EMBL" id="VWOX01000017">
    <property type="protein sequence ID" value="KAA5539726.1"/>
    <property type="molecule type" value="Genomic_DNA"/>
</dbReference>
<dbReference type="Gene3D" id="1.25.60.10">
    <property type="entry name" value="MgtE N-terminal domain-like"/>
    <property type="match status" value="1"/>
</dbReference>
<keyword evidence="7 9" id="KW-0472">Membrane</keyword>
<dbReference type="Pfam" id="PF00571">
    <property type="entry name" value="CBS"/>
    <property type="match status" value="2"/>
</dbReference>
<dbReference type="SMART" id="SM00116">
    <property type="entry name" value="CBS"/>
    <property type="match status" value="1"/>
</dbReference>
<dbReference type="InterPro" id="IPR036739">
    <property type="entry name" value="SLC41_membr_dom_sf"/>
</dbReference>
<feature type="transmembrane region" description="Helical" evidence="9">
    <location>
        <begin position="291"/>
        <end position="311"/>
    </location>
</feature>
<feature type="domain" description="CBS" evidence="10">
    <location>
        <begin position="142"/>
        <end position="207"/>
    </location>
</feature>
<evidence type="ECO:0000256" key="6">
    <source>
        <dbReference type="ARBA" id="ARBA00022989"/>
    </source>
</evidence>
<evidence type="ECO:0000259" key="10">
    <source>
        <dbReference type="PROSITE" id="PS51371"/>
    </source>
</evidence>
<evidence type="ECO:0000256" key="5">
    <source>
        <dbReference type="ARBA" id="ARBA00022842"/>
    </source>
</evidence>
<reference evidence="11 12" key="1">
    <citation type="submission" date="2019-08" db="EMBL/GenBank/DDBJ databases">
        <authorList>
            <person name="Dhanesh K."/>
            <person name="Kumar G."/>
            <person name="Sasikala C."/>
            <person name="Venkata Ramana C."/>
        </authorList>
    </citation>
    <scope>NUCLEOTIDE SEQUENCE [LARGE SCALE GENOMIC DNA]</scope>
    <source>
        <strain evidence="11 12">JC645</strain>
    </source>
</reference>
<dbReference type="SUPFAM" id="SSF161093">
    <property type="entry name" value="MgtE membrane domain-like"/>
    <property type="match status" value="1"/>
</dbReference>
<dbReference type="Proteomes" id="UP000324479">
    <property type="component" value="Unassembled WGS sequence"/>
</dbReference>
<evidence type="ECO:0000313" key="11">
    <source>
        <dbReference type="EMBL" id="KAA5539726.1"/>
    </source>
</evidence>
<gene>
    <name evidence="11" type="primary">mgtE</name>
    <name evidence="11" type="ORF">FYK55_23290</name>
</gene>
<feature type="transmembrane region" description="Helical" evidence="9">
    <location>
        <begin position="317"/>
        <end position="344"/>
    </location>
</feature>
<dbReference type="Pfam" id="PF01769">
    <property type="entry name" value="MgtE"/>
    <property type="match status" value="1"/>
</dbReference>
<dbReference type="GO" id="GO:0015095">
    <property type="term" value="F:magnesium ion transmembrane transporter activity"/>
    <property type="evidence" value="ECO:0007669"/>
    <property type="project" value="UniProtKB-UniRule"/>
</dbReference>
<comment type="subcellular location">
    <subcellularLocation>
        <location evidence="9">Cell membrane</location>
        <topology evidence="9">Multi-pass membrane protein</topology>
    </subcellularLocation>
    <subcellularLocation>
        <location evidence="1">Membrane</location>
        <topology evidence="1">Multi-pass membrane protein</topology>
    </subcellularLocation>
</comment>
<dbReference type="InterPro" id="IPR006667">
    <property type="entry name" value="SLC41_membr_dom"/>
</dbReference>
<comment type="subunit">
    <text evidence="9">Homodimer.</text>
</comment>
<comment type="function">
    <text evidence="9">Acts as a magnesium transporter.</text>
</comment>
<comment type="similarity">
    <text evidence="2 9">Belongs to the SLC41A transporter family.</text>
</comment>
<dbReference type="RefSeq" id="WP_150079036.1">
    <property type="nucleotide sequence ID" value="NZ_VWOX01000017.1"/>
</dbReference>
<dbReference type="InterPro" id="IPR038076">
    <property type="entry name" value="MgtE_N_sf"/>
</dbReference>
<comment type="caution">
    <text evidence="11">The sequence shown here is derived from an EMBL/GenBank/DDBJ whole genome shotgun (WGS) entry which is preliminary data.</text>
</comment>
<evidence type="ECO:0000256" key="7">
    <source>
        <dbReference type="ARBA" id="ARBA00023136"/>
    </source>
</evidence>
<keyword evidence="9" id="KW-0479">Metal-binding</keyword>
<keyword evidence="5 9" id="KW-0460">Magnesium</keyword>
<feature type="transmembrane region" description="Helical" evidence="9">
    <location>
        <begin position="392"/>
        <end position="418"/>
    </location>
</feature>
<dbReference type="Gene3D" id="1.10.357.20">
    <property type="entry name" value="SLC41 divalent cation transporters, integral membrane domain"/>
    <property type="match status" value="1"/>
</dbReference>
<dbReference type="GO" id="GO:0046872">
    <property type="term" value="F:metal ion binding"/>
    <property type="evidence" value="ECO:0007669"/>
    <property type="project" value="UniProtKB-KW"/>
</dbReference>
<keyword evidence="8" id="KW-0129">CBS domain</keyword>
<keyword evidence="6 9" id="KW-1133">Transmembrane helix</keyword>
<dbReference type="SUPFAM" id="SSF158791">
    <property type="entry name" value="MgtE N-terminal domain-like"/>
    <property type="match status" value="1"/>
</dbReference>
<evidence type="ECO:0000256" key="9">
    <source>
        <dbReference type="RuleBase" id="RU362011"/>
    </source>
</evidence>
<name>A0A5M6CXQ8_9BACT</name>
<protein>
    <recommendedName>
        <fullName evidence="9">Magnesium transporter MgtE</fullName>
    </recommendedName>
</protein>
<feature type="domain" description="CBS" evidence="10">
    <location>
        <begin position="208"/>
        <end position="266"/>
    </location>
</feature>
<evidence type="ECO:0000256" key="4">
    <source>
        <dbReference type="ARBA" id="ARBA00022692"/>
    </source>
</evidence>
<keyword evidence="3 9" id="KW-0813">Transport</keyword>
<keyword evidence="4 9" id="KW-0812">Transmembrane</keyword>
<feature type="transmembrane region" description="Helical" evidence="9">
    <location>
        <begin position="430"/>
        <end position="453"/>
    </location>
</feature>
<keyword evidence="9" id="KW-1003">Cell membrane</keyword>
<evidence type="ECO:0000256" key="3">
    <source>
        <dbReference type="ARBA" id="ARBA00022448"/>
    </source>
</evidence>
<sequence length="458" mass="49077">MSQELDESSPNTWEELVDTAQQQDPIALAEKIESLSPSDQAFAFAHMTDEQTEQVLGTLSPDDAADLIAGLPEAQAAHAIATLEADAAAAIVRELTSDEQADLIGDLSPEDAEAILGELPSDAANDVRNLTRYADDVAGGLMVSELFKFPVTATIRDVVDQLAVDSERLGDRNIRYGYVIDEGGRLVGVLPMQQLLFVKRSTPIVDVMIGNPLSVPVTMDLFELMDVFDRHRFLGVPVVDAEGLLRGVVHREAVEHAVTLASESDYLKSQGIVGGEELRNMPLWLRARRRLSWLSINIFLNLGAASVIAMYQDTLQAVIALAVFLPIISDMSGCSGNQAVAVSMRELAMGLVRPNELFRVWSKEVTVGLVNGAALGLLIGIVATIFDGNPFLGLVVGAALFLNTVLAVSIGGLVPLLLKRLGFDPAVASGPLLTTITDMCGFFLVLGFASVTLNRLVS</sequence>
<dbReference type="InterPro" id="IPR006669">
    <property type="entry name" value="MgtE_transporter"/>
</dbReference>
<keyword evidence="12" id="KW-1185">Reference proteome</keyword>
<dbReference type="PANTHER" id="PTHR41394:SF5">
    <property type="entry name" value="SLC41A_MGTE INTEGRAL MEMBRANE DOMAIN-CONTAINING PROTEIN"/>
    <property type="match status" value="1"/>
</dbReference>
<evidence type="ECO:0000256" key="2">
    <source>
        <dbReference type="ARBA" id="ARBA00009749"/>
    </source>
</evidence>
<evidence type="ECO:0000256" key="1">
    <source>
        <dbReference type="ARBA" id="ARBA00004141"/>
    </source>
</evidence>
<dbReference type="InterPro" id="IPR000644">
    <property type="entry name" value="CBS_dom"/>
</dbReference>
<evidence type="ECO:0000256" key="8">
    <source>
        <dbReference type="PROSITE-ProRule" id="PRU00703"/>
    </source>
</evidence>
<dbReference type="Gene3D" id="3.10.580.10">
    <property type="entry name" value="CBS-domain"/>
    <property type="match status" value="1"/>
</dbReference>